<name>Q3ASS7_CHLCH</name>
<keyword evidence="1" id="KW-0808">Transferase</keyword>
<organism evidence="1">
    <name type="scientific">Chlorobium chlorochromatii (strain CaD3)</name>
    <dbReference type="NCBI Taxonomy" id="340177"/>
    <lineage>
        <taxon>Bacteria</taxon>
        <taxon>Pseudomonadati</taxon>
        <taxon>Chlorobiota</taxon>
        <taxon>Chlorobiia</taxon>
        <taxon>Chlorobiales</taxon>
        <taxon>Chlorobiaceae</taxon>
        <taxon>Chlorobium/Pelodictyon group</taxon>
        <taxon>Chlorobium</taxon>
    </lineage>
</organism>
<dbReference type="STRING" id="340177.Cag_0675"/>
<dbReference type="SUPFAM" id="SSF53448">
    <property type="entry name" value="Nucleotide-diphospho-sugar transferases"/>
    <property type="match status" value="1"/>
</dbReference>
<proteinExistence type="predicted"/>
<dbReference type="Gene3D" id="3.90.550.10">
    <property type="entry name" value="Spore Coat Polysaccharide Biosynthesis Protein SpsA, Chain A"/>
    <property type="match status" value="1"/>
</dbReference>
<accession>Q3ASS7</accession>
<dbReference type="AlphaFoldDB" id="Q3ASS7"/>
<dbReference type="HOGENOM" id="CLU_1132017_0_0_10"/>
<dbReference type="OrthoDB" id="9788101at2"/>
<sequence>MNKILSVITVVKDDYSGLIETAKSVSLIVPSELVEYIIWINESSFEIIHNIDLVKKLASKVIVGTDYGIFDAMNKALNYAAGDYVLFLNAKDLVIQGFNIEKMLRPCLLKVQYIDYFGRLRKVVRNHKIDFGIPYCHQGMILPRKGYLFDENLKYGADYLALINMNLNWPLPISDSGLIHYDTTGVSTVNRWESDKWTASIIKRKFGIFYSLRYLFYCLIKLSIKRLYDVKIILTKKLNIFYVHR</sequence>
<evidence type="ECO:0000313" key="1">
    <source>
        <dbReference type="EMBL" id="ABB27948.1"/>
    </source>
</evidence>
<gene>
    <name evidence="1" type="ordered locus">Cag_0675</name>
</gene>
<dbReference type="GO" id="GO:0016740">
    <property type="term" value="F:transferase activity"/>
    <property type="evidence" value="ECO:0007669"/>
    <property type="project" value="UniProtKB-KW"/>
</dbReference>
<dbReference type="eggNOG" id="COG0463">
    <property type="taxonomic scope" value="Bacteria"/>
</dbReference>
<dbReference type="EMBL" id="CP000108">
    <property type="protein sequence ID" value="ABB27948.1"/>
    <property type="molecule type" value="Genomic_DNA"/>
</dbReference>
<dbReference type="KEGG" id="cch:Cag_0675"/>
<dbReference type="CAZy" id="GT2">
    <property type="family name" value="Glycosyltransferase Family 2"/>
</dbReference>
<dbReference type="InterPro" id="IPR029044">
    <property type="entry name" value="Nucleotide-diphossugar_trans"/>
</dbReference>
<reference evidence="1" key="1">
    <citation type="submission" date="2005-08" db="EMBL/GenBank/DDBJ databases">
        <title>Complete sequence of Chlorobium chlorochromatii CaD3.</title>
        <authorList>
            <person name="Copeland A."/>
            <person name="Lucas S."/>
            <person name="Lapidus A."/>
            <person name="Barry K."/>
            <person name="Detter J.C."/>
            <person name="Glavina T."/>
            <person name="Hammon N."/>
            <person name="Israni S."/>
            <person name="Pitluck S."/>
            <person name="Bryant D."/>
            <person name="Schmutz J."/>
            <person name="Larimer F."/>
            <person name="Land M."/>
            <person name="Kyrpides N."/>
            <person name="Ivanova N."/>
            <person name="Richardson P."/>
        </authorList>
    </citation>
    <scope>NUCLEOTIDE SEQUENCE [LARGE SCALE GENOMIC DNA]</scope>
    <source>
        <strain evidence="1">CaD3</strain>
    </source>
</reference>
<protein>
    <submittedName>
        <fullName evidence="1">Putative glycosyl transferase</fullName>
    </submittedName>
</protein>